<keyword evidence="10 11" id="KW-0520">NAD</keyword>
<dbReference type="Gene3D" id="3.50.50.60">
    <property type="entry name" value="FAD/NAD(P)-binding domain"/>
    <property type="match status" value="2"/>
</dbReference>
<evidence type="ECO:0000259" key="12">
    <source>
        <dbReference type="Pfam" id="PF01134"/>
    </source>
</evidence>
<dbReference type="PROSITE" id="PS01281">
    <property type="entry name" value="GIDA_2"/>
    <property type="match status" value="1"/>
</dbReference>
<gene>
    <name evidence="11 13" type="primary">trmFO</name>
    <name evidence="13" type="ORF">P8627_15920</name>
</gene>
<dbReference type="InterPro" id="IPR002218">
    <property type="entry name" value="MnmG-rel"/>
</dbReference>
<dbReference type="NCBIfam" id="NF003739">
    <property type="entry name" value="PRK05335.1"/>
    <property type="match status" value="1"/>
</dbReference>
<dbReference type="PANTHER" id="PTHR11806">
    <property type="entry name" value="GLUCOSE INHIBITED DIVISION PROTEIN A"/>
    <property type="match status" value="1"/>
</dbReference>
<comment type="catalytic activity">
    <reaction evidence="11">
        <text>uridine(54) in tRNA + (6R)-5,10-methylene-5,6,7,8-tetrahydrofolate + NADH + H(+) = 5-methyluridine(54) in tRNA + (6S)-5,6,7,8-tetrahydrofolate + NAD(+)</text>
        <dbReference type="Rhea" id="RHEA:16873"/>
        <dbReference type="Rhea" id="RHEA-COMP:10167"/>
        <dbReference type="Rhea" id="RHEA-COMP:10193"/>
        <dbReference type="ChEBI" id="CHEBI:15378"/>
        <dbReference type="ChEBI" id="CHEBI:15636"/>
        <dbReference type="ChEBI" id="CHEBI:57453"/>
        <dbReference type="ChEBI" id="CHEBI:57540"/>
        <dbReference type="ChEBI" id="CHEBI:57945"/>
        <dbReference type="ChEBI" id="CHEBI:65315"/>
        <dbReference type="ChEBI" id="CHEBI:74447"/>
        <dbReference type="EC" id="2.1.1.74"/>
    </reaction>
</comment>
<name>A0ABY8LDM5_9RHOB</name>
<dbReference type="InterPro" id="IPR040131">
    <property type="entry name" value="MnmG_N"/>
</dbReference>
<accession>A0ABY8LDM5</accession>
<keyword evidence="14" id="KW-1185">Reference proteome</keyword>
<dbReference type="InterPro" id="IPR036188">
    <property type="entry name" value="FAD/NAD-bd_sf"/>
</dbReference>
<evidence type="ECO:0000256" key="1">
    <source>
        <dbReference type="ARBA" id="ARBA00001974"/>
    </source>
</evidence>
<feature type="binding site" evidence="11">
    <location>
        <begin position="9"/>
        <end position="14"/>
    </location>
    <ligand>
        <name>FAD</name>
        <dbReference type="ChEBI" id="CHEBI:57692"/>
    </ligand>
</feature>
<keyword evidence="8 11" id="KW-0274">FAD</keyword>
<comment type="function">
    <text evidence="11">Catalyzes the folate-dependent formation of 5-methyl-uridine at position 54 (M-5-U54) in all tRNAs.</text>
</comment>
<comment type="similarity">
    <text evidence="11">Belongs to the MnmG family. TrmFO subfamily.</text>
</comment>
<evidence type="ECO:0000313" key="14">
    <source>
        <dbReference type="Proteomes" id="UP001243420"/>
    </source>
</evidence>
<comment type="subcellular location">
    <subcellularLocation>
        <location evidence="11">Cytoplasm</location>
    </subcellularLocation>
</comment>
<proteinExistence type="inferred from homology"/>
<dbReference type="Pfam" id="PF01134">
    <property type="entry name" value="GIDA"/>
    <property type="match status" value="1"/>
</dbReference>
<keyword evidence="4 11" id="KW-0489">Methyltransferase</keyword>
<protein>
    <recommendedName>
        <fullName evidence="11">Methylenetetrahydrofolate--tRNA-(uracil-5-)-methyltransferase TrmFO</fullName>
        <ecNumber evidence="11">2.1.1.74</ecNumber>
    </recommendedName>
    <alternativeName>
        <fullName evidence="11">Folate-dependent tRNA (uracil-5-)-methyltransferase</fullName>
    </alternativeName>
    <alternativeName>
        <fullName evidence="11">Folate-dependent tRNA(M-5-U54)-methyltransferase</fullName>
    </alternativeName>
</protein>
<evidence type="ECO:0000256" key="9">
    <source>
        <dbReference type="ARBA" id="ARBA00022857"/>
    </source>
</evidence>
<comment type="catalytic activity">
    <reaction evidence="11">
        <text>uridine(54) in tRNA + (6R)-5,10-methylene-5,6,7,8-tetrahydrofolate + NADPH + H(+) = 5-methyluridine(54) in tRNA + (6S)-5,6,7,8-tetrahydrofolate + NADP(+)</text>
        <dbReference type="Rhea" id="RHEA:62372"/>
        <dbReference type="Rhea" id="RHEA-COMP:10167"/>
        <dbReference type="Rhea" id="RHEA-COMP:10193"/>
        <dbReference type="ChEBI" id="CHEBI:15378"/>
        <dbReference type="ChEBI" id="CHEBI:15636"/>
        <dbReference type="ChEBI" id="CHEBI:57453"/>
        <dbReference type="ChEBI" id="CHEBI:57783"/>
        <dbReference type="ChEBI" id="CHEBI:58349"/>
        <dbReference type="ChEBI" id="CHEBI:65315"/>
        <dbReference type="ChEBI" id="CHEBI:74447"/>
        <dbReference type="EC" id="2.1.1.74"/>
    </reaction>
</comment>
<comment type="cofactor">
    <cofactor evidence="1 11">
        <name>FAD</name>
        <dbReference type="ChEBI" id="CHEBI:57692"/>
    </cofactor>
</comment>
<dbReference type="RefSeq" id="WP_279965234.1">
    <property type="nucleotide sequence ID" value="NZ_CP122537.1"/>
</dbReference>
<dbReference type="EMBL" id="CP122537">
    <property type="protein sequence ID" value="WGH78483.1"/>
    <property type="molecule type" value="Genomic_DNA"/>
</dbReference>
<dbReference type="EC" id="2.1.1.74" evidence="11"/>
<feature type="domain" description="MnmG N-terminal" evidence="12">
    <location>
        <begin position="5"/>
        <end position="373"/>
    </location>
</feature>
<evidence type="ECO:0000256" key="11">
    <source>
        <dbReference type="HAMAP-Rule" id="MF_01037"/>
    </source>
</evidence>
<reference evidence="13 14" key="1">
    <citation type="submission" date="2023-04" db="EMBL/GenBank/DDBJ databases">
        <title>Jannaschia ovalis sp. nov., a marine bacterium isolated from sea tidal flat.</title>
        <authorList>
            <person name="Kwon D.Y."/>
            <person name="Kim J.-J."/>
        </authorList>
    </citation>
    <scope>NUCLEOTIDE SEQUENCE [LARGE SCALE GENOMIC DNA]</scope>
    <source>
        <strain evidence="13 14">GRR-S6-38</strain>
    </source>
</reference>
<dbReference type="SUPFAM" id="SSF51905">
    <property type="entry name" value="FAD/NAD(P)-binding domain"/>
    <property type="match status" value="1"/>
</dbReference>
<evidence type="ECO:0000256" key="2">
    <source>
        <dbReference type="ARBA" id="ARBA00003717"/>
    </source>
</evidence>
<dbReference type="PANTHER" id="PTHR11806:SF2">
    <property type="entry name" value="METHYLENETETRAHYDROFOLATE--TRNA-(URACIL-5-)-METHYLTRANSFERASE TRMFO"/>
    <property type="match status" value="1"/>
</dbReference>
<dbReference type="NCBIfam" id="TIGR00137">
    <property type="entry name" value="gid_trmFO"/>
    <property type="match status" value="1"/>
</dbReference>
<dbReference type="Proteomes" id="UP001243420">
    <property type="component" value="Chromosome"/>
</dbReference>
<keyword evidence="7 11" id="KW-0819">tRNA processing</keyword>
<organism evidence="13 14">
    <name type="scientific">Jannaschia ovalis</name>
    <dbReference type="NCBI Taxonomy" id="3038773"/>
    <lineage>
        <taxon>Bacteria</taxon>
        <taxon>Pseudomonadati</taxon>
        <taxon>Pseudomonadota</taxon>
        <taxon>Alphaproteobacteria</taxon>
        <taxon>Rhodobacterales</taxon>
        <taxon>Roseobacteraceae</taxon>
        <taxon>Jannaschia</taxon>
    </lineage>
</organism>
<keyword evidence="6 11" id="KW-0808">Transferase</keyword>
<dbReference type="HAMAP" id="MF_01037">
    <property type="entry name" value="TrmFO"/>
    <property type="match status" value="1"/>
</dbReference>
<keyword evidence="9 11" id="KW-0521">NADP</keyword>
<evidence type="ECO:0000256" key="3">
    <source>
        <dbReference type="ARBA" id="ARBA00022490"/>
    </source>
</evidence>
<evidence type="ECO:0000256" key="10">
    <source>
        <dbReference type="ARBA" id="ARBA00023027"/>
    </source>
</evidence>
<keyword evidence="5 11" id="KW-0285">Flavoprotein</keyword>
<keyword evidence="3 11" id="KW-0963">Cytoplasm</keyword>
<comment type="function">
    <text evidence="2">NAD-binding protein involved in the addition of a carboxymethylaminomethyl (cmnm) group at the wobble position (U34) of certain tRNAs, forming tRNA-cmnm(5)s(2)U34.</text>
</comment>
<sequence>MTDRLHIVGGGMAGSEAAWQAAQAGVPVTIHEMRPKVGTFAHRTGSLAEMVCSNSFRSDDDEQNAVGLLHWEMRAAGGLIMEMADAHRLPAGGALAVDRDPFAEAVTARLRAHPLIEVVGEEVTALPDAGHWIIATGPLTGSGLAQAIAAEAGQDSLAFFDAIAPIVHADTIDMSVAWRQSRYDKGETEDERTAYINCPMTKAEYEAFIDALLAADKTEFKPGETAGYFDGCLPIEVMAERGRETLRFGPMKPVGLTNPHNPTEKAYAVVQLRRDNALGTLYNIVGFQTKMTYGAQKSVFAMIPGLQDASFARLGGIHRNTFINSPTLLDAQMRLRSKPHIRFAGQITGVEGYVESAAMGLLAGRMAAAEMRGHALPPVPQTTAMGALVTHITGGAEAKTFQPMNVNFGLFPPVDARGGRRNRAARYKLYTDRAKADWTGWLGLREAAE</sequence>
<evidence type="ECO:0000256" key="8">
    <source>
        <dbReference type="ARBA" id="ARBA00022827"/>
    </source>
</evidence>
<evidence type="ECO:0000256" key="5">
    <source>
        <dbReference type="ARBA" id="ARBA00022630"/>
    </source>
</evidence>
<dbReference type="InterPro" id="IPR004417">
    <property type="entry name" value="TrmFO"/>
</dbReference>
<evidence type="ECO:0000256" key="4">
    <source>
        <dbReference type="ARBA" id="ARBA00022603"/>
    </source>
</evidence>
<evidence type="ECO:0000313" key="13">
    <source>
        <dbReference type="EMBL" id="WGH78483.1"/>
    </source>
</evidence>
<evidence type="ECO:0000256" key="6">
    <source>
        <dbReference type="ARBA" id="ARBA00022679"/>
    </source>
</evidence>
<evidence type="ECO:0000256" key="7">
    <source>
        <dbReference type="ARBA" id="ARBA00022694"/>
    </source>
</evidence>
<dbReference type="InterPro" id="IPR020595">
    <property type="entry name" value="MnmG-rel_CS"/>
</dbReference>